<gene>
    <name evidence="9" type="ORF">ACFFHM_14630</name>
</gene>
<organism evidence="9 10">
    <name type="scientific">Halalkalibacter kiskunsagensis</name>
    <dbReference type="NCBI Taxonomy" id="1548599"/>
    <lineage>
        <taxon>Bacteria</taxon>
        <taxon>Bacillati</taxon>
        <taxon>Bacillota</taxon>
        <taxon>Bacilli</taxon>
        <taxon>Bacillales</taxon>
        <taxon>Bacillaceae</taxon>
        <taxon>Halalkalibacter</taxon>
    </lineage>
</organism>
<accession>A0ABV6KF76</accession>
<evidence type="ECO:0000256" key="4">
    <source>
        <dbReference type="ARBA" id="ARBA00022827"/>
    </source>
</evidence>
<evidence type="ECO:0000256" key="1">
    <source>
        <dbReference type="ARBA" id="ARBA00001974"/>
    </source>
</evidence>
<comment type="cofactor">
    <cofactor evidence="1">
        <name>FAD</name>
        <dbReference type="ChEBI" id="CHEBI:57692"/>
    </cofactor>
</comment>
<dbReference type="EMBL" id="JBHLUX010000036">
    <property type="protein sequence ID" value="MFC0471695.1"/>
    <property type="molecule type" value="Genomic_DNA"/>
</dbReference>
<protein>
    <submittedName>
        <fullName evidence="9">FAD-dependent oxidoreductase</fullName>
    </submittedName>
</protein>
<evidence type="ECO:0000256" key="3">
    <source>
        <dbReference type="ARBA" id="ARBA00022630"/>
    </source>
</evidence>
<dbReference type="Proteomes" id="UP001589838">
    <property type="component" value="Unassembled WGS sequence"/>
</dbReference>
<evidence type="ECO:0000259" key="8">
    <source>
        <dbReference type="Pfam" id="PF07992"/>
    </source>
</evidence>
<dbReference type="Pfam" id="PF02852">
    <property type="entry name" value="Pyr_redox_dim"/>
    <property type="match status" value="1"/>
</dbReference>
<comment type="caution">
    <text evidence="9">The sequence shown here is derived from an EMBL/GenBank/DDBJ whole genome shotgun (WGS) entry which is preliminary data.</text>
</comment>
<keyword evidence="3" id="KW-0285">Flavoprotein</keyword>
<dbReference type="SUPFAM" id="SSF51905">
    <property type="entry name" value="FAD/NAD(P)-binding domain"/>
    <property type="match status" value="1"/>
</dbReference>
<dbReference type="Pfam" id="PF07992">
    <property type="entry name" value="Pyr_redox_2"/>
    <property type="match status" value="1"/>
</dbReference>
<keyword evidence="10" id="KW-1185">Reference proteome</keyword>
<evidence type="ECO:0000256" key="5">
    <source>
        <dbReference type="ARBA" id="ARBA00023002"/>
    </source>
</evidence>
<keyword evidence="6" id="KW-0676">Redox-active center</keyword>
<dbReference type="InterPro" id="IPR050260">
    <property type="entry name" value="FAD-bd_OxRdtase"/>
</dbReference>
<dbReference type="SUPFAM" id="SSF55424">
    <property type="entry name" value="FAD/NAD-linked reductases, dimerisation (C-terminal) domain"/>
    <property type="match status" value="1"/>
</dbReference>
<dbReference type="PANTHER" id="PTHR43429:SF1">
    <property type="entry name" value="NAD(P)H SULFUR OXIDOREDUCTASE (COA-DEPENDENT)"/>
    <property type="match status" value="1"/>
</dbReference>
<dbReference type="InterPro" id="IPR023753">
    <property type="entry name" value="FAD/NAD-binding_dom"/>
</dbReference>
<evidence type="ECO:0000313" key="10">
    <source>
        <dbReference type="Proteomes" id="UP001589838"/>
    </source>
</evidence>
<sequence>MKYVIIGGDAAGMSAAMQIVRGDESAEVKTLERGEVYSYAQCGLPYVAGGVIDSFDSLIARSVDTFRDKYGIDARINHEVKAVDVEKKLVSGDDFEVHYDKLLIATGASPVVPPWDGADLQGIHSVKTIPDTKALVEDLDGVSQIAVIGGGYIGLEMAENFVELGKEVTIIERGDHLAGIFDKDISEKIGEEARKHGVTLRLNESVESFEAGKSGRVQQIVTDKGRLDADLVVVAIGVKPNTGFLDGTGIHLHENGAIKVSRFMETNIRDVYAAGDCATQYHRMKERDDYIPLGTHANKQGRLAGRAMIGSPRPFQGIVGTSIIKFFDLTLARTGLSEAEIESQGYPFKTITASIPHIAGYYPEPKKMDIRLSYHAESEVLLGGQIIGEAGVDKRIDVLATALYHKMRISELEDLDLAYAPPYNGVWDPIQQVARRKE</sequence>
<dbReference type="RefSeq" id="WP_335959544.1">
    <property type="nucleotide sequence ID" value="NZ_JAXBLX010000006.1"/>
</dbReference>
<feature type="domain" description="Pyridine nucleotide-disulphide oxidoreductase dimerisation" evidence="7">
    <location>
        <begin position="323"/>
        <end position="424"/>
    </location>
</feature>
<dbReference type="PRINTS" id="PR00411">
    <property type="entry name" value="PNDRDTASEI"/>
</dbReference>
<evidence type="ECO:0000259" key="7">
    <source>
        <dbReference type="Pfam" id="PF02852"/>
    </source>
</evidence>
<evidence type="ECO:0000256" key="6">
    <source>
        <dbReference type="ARBA" id="ARBA00023284"/>
    </source>
</evidence>
<dbReference type="InterPro" id="IPR016156">
    <property type="entry name" value="FAD/NAD-linked_Rdtase_dimer_sf"/>
</dbReference>
<evidence type="ECO:0000313" key="9">
    <source>
        <dbReference type="EMBL" id="MFC0471695.1"/>
    </source>
</evidence>
<keyword evidence="4" id="KW-0274">FAD</keyword>
<comment type="similarity">
    <text evidence="2">Belongs to the class-III pyridine nucleotide-disulfide oxidoreductase family.</text>
</comment>
<dbReference type="InterPro" id="IPR036188">
    <property type="entry name" value="FAD/NAD-bd_sf"/>
</dbReference>
<dbReference type="InterPro" id="IPR004099">
    <property type="entry name" value="Pyr_nucl-diS_OxRdtase_dimer"/>
</dbReference>
<evidence type="ECO:0000256" key="2">
    <source>
        <dbReference type="ARBA" id="ARBA00009130"/>
    </source>
</evidence>
<dbReference type="PANTHER" id="PTHR43429">
    <property type="entry name" value="PYRIDINE NUCLEOTIDE-DISULFIDE OXIDOREDUCTASE DOMAIN-CONTAINING"/>
    <property type="match status" value="1"/>
</dbReference>
<reference evidence="9 10" key="1">
    <citation type="submission" date="2024-09" db="EMBL/GenBank/DDBJ databases">
        <authorList>
            <person name="Sun Q."/>
            <person name="Mori K."/>
        </authorList>
    </citation>
    <scope>NUCLEOTIDE SEQUENCE [LARGE SCALE GENOMIC DNA]</scope>
    <source>
        <strain evidence="9 10">NCAIM B.02610</strain>
    </source>
</reference>
<dbReference type="PRINTS" id="PR00368">
    <property type="entry name" value="FADPNR"/>
</dbReference>
<keyword evidence="5" id="KW-0560">Oxidoreductase</keyword>
<dbReference type="Gene3D" id="3.50.50.60">
    <property type="entry name" value="FAD/NAD(P)-binding domain"/>
    <property type="match status" value="2"/>
</dbReference>
<name>A0ABV6KF76_9BACI</name>
<feature type="domain" description="FAD/NAD(P)-binding" evidence="8">
    <location>
        <begin position="1"/>
        <end position="301"/>
    </location>
</feature>
<proteinExistence type="inferred from homology"/>